<feature type="domain" description="Tudor" evidence="15">
    <location>
        <begin position="19"/>
        <end position="128"/>
    </location>
</feature>
<dbReference type="Gene3D" id="2.40.50.90">
    <property type="match status" value="1"/>
</dbReference>
<evidence type="ECO:0000259" key="14">
    <source>
        <dbReference type="Pfam" id="PF00270"/>
    </source>
</evidence>
<evidence type="ECO:0000256" key="2">
    <source>
        <dbReference type="ARBA" id="ARBA00022473"/>
    </source>
</evidence>
<reference evidence="16 18" key="2">
    <citation type="submission" date="2025-05" db="UniProtKB">
        <authorList>
            <consortium name="RefSeq"/>
        </authorList>
    </citation>
    <scope>NUCLEOTIDE SEQUENCE [LARGE SCALE GENOMIC DNA]</scope>
    <source>
        <strain evidence="16 18">14028-0561.14</strain>
        <tissue evidence="18">Whole fly</tissue>
    </source>
</reference>
<evidence type="ECO:0000256" key="11">
    <source>
        <dbReference type="ARBA" id="ARBA00023254"/>
    </source>
</evidence>
<evidence type="ECO:0000256" key="9">
    <source>
        <dbReference type="ARBA" id="ARBA00022871"/>
    </source>
</evidence>
<accession>A0A6P4IV08</accession>
<evidence type="ECO:0000256" key="7">
    <source>
        <dbReference type="ARBA" id="ARBA00022806"/>
    </source>
</evidence>
<evidence type="ECO:0000256" key="6">
    <source>
        <dbReference type="ARBA" id="ARBA00022801"/>
    </source>
</evidence>
<dbReference type="RefSeq" id="XP_017032862.1">
    <property type="nucleotide sequence ID" value="XM_017177373.1"/>
</dbReference>
<keyword evidence="2" id="KW-0217">Developmental protein</keyword>
<dbReference type="GeneID" id="108082080"/>
<feature type="region of interest" description="Disordered" evidence="13">
    <location>
        <begin position="431"/>
        <end position="450"/>
    </location>
</feature>
<dbReference type="InterPro" id="IPR035437">
    <property type="entry name" value="SNase_OB-fold_sf"/>
</dbReference>
<keyword evidence="7 17" id="KW-0347">Helicase</keyword>
<dbReference type="InterPro" id="IPR008978">
    <property type="entry name" value="HSP20-like_chaperone"/>
</dbReference>
<keyword evidence="5" id="KW-0221">Differentiation</keyword>
<feature type="compositionally biased region" description="Acidic residues" evidence="13">
    <location>
        <begin position="1545"/>
        <end position="1562"/>
    </location>
</feature>
<dbReference type="GO" id="GO:0005737">
    <property type="term" value="C:cytoplasm"/>
    <property type="evidence" value="ECO:0007669"/>
    <property type="project" value="UniProtKB-ARBA"/>
</dbReference>
<dbReference type="GO" id="GO:0007283">
    <property type="term" value="P:spermatogenesis"/>
    <property type="evidence" value="ECO:0007669"/>
    <property type="project" value="UniProtKB-KW"/>
</dbReference>
<dbReference type="PANTHER" id="PTHR22655:SF2">
    <property type="entry name" value="ATP-DEPENDENT RNA HELICASE TDRD12-RELATED"/>
    <property type="match status" value="1"/>
</dbReference>
<evidence type="ECO:0000256" key="1">
    <source>
        <dbReference type="ARBA" id="ARBA00012552"/>
    </source>
</evidence>
<evidence type="ECO:0000313" key="17">
    <source>
        <dbReference type="RefSeq" id="XP_017032862.1"/>
    </source>
</evidence>
<dbReference type="Gene3D" id="2.30.30.140">
    <property type="match status" value="1"/>
</dbReference>
<dbReference type="InterPro" id="IPR011545">
    <property type="entry name" value="DEAD/DEAH_box_helicase_dom"/>
</dbReference>
<feature type="region of interest" description="Disordered" evidence="13">
    <location>
        <begin position="1535"/>
        <end position="1562"/>
    </location>
</feature>
<evidence type="ECO:0000256" key="3">
    <source>
        <dbReference type="ARBA" id="ARBA00022737"/>
    </source>
</evidence>
<dbReference type="InterPro" id="IPR027417">
    <property type="entry name" value="P-loop_NTPase"/>
</dbReference>
<dbReference type="Pfam" id="PF00270">
    <property type="entry name" value="DEAD"/>
    <property type="match status" value="1"/>
</dbReference>
<keyword evidence="4" id="KW-0547">Nucleotide-binding</keyword>
<protein>
    <recommendedName>
        <fullName evidence="1">RNA helicase</fullName>
        <ecNumber evidence="1">3.6.4.13</ecNumber>
    </recommendedName>
</protein>
<dbReference type="PANTHER" id="PTHR22655">
    <property type="entry name" value="ATP-DEPENDENT RNA HELICASE TDRD12-RELATED"/>
    <property type="match status" value="1"/>
</dbReference>
<dbReference type="Pfam" id="PF00567">
    <property type="entry name" value="TUDOR"/>
    <property type="match status" value="2"/>
</dbReference>
<dbReference type="GO" id="GO:0016787">
    <property type="term" value="F:hydrolase activity"/>
    <property type="evidence" value="ECO:0007669"/>
    <property type="project" value="UniProtKB-KW"/>
</dbReference>
<keyword evidence="3" id="KW-0677">Repeat</keyword>
<keyword evidence="8" id="KW-0067">ATP-binding</keyword>
<dbReference type="GO" id="GO:0005524">
    <property type="term" value="F:ATP binding"/>
    <property type="evidence" value="ECO:0007669"/>
    <property type="project" value="UniProtKB-KW"/>
</dbReference>
<reference evidence="17" key="1">
    <citation type="submission" date="2025-04" db="UniProtKB">
        <authorList>
            <consortium name="RefSeq"/>
        </authorList>
    </citation>
    <scope>IDENTIFICATION</scope>
</reference>
<name>A0A6P4IV08_DROKI</name>
<feature type="region of interest" description="Disordered" evidence="13">
    <location>
        <begin position="1218"/>
        <end position="1245"/>
    </location>
</feature>
<organism evidence="16 17">
    <name type="scientific">Drosophila kikkawai</name>
    <name type="common">Fruit fly</name>
    <dbReference type="NCBI Taxonomy" id="30033"/>
    <lineage>
        <taxon>Eukaryota</taxon>
        <taxon>Metazoa</taxon>
        <taxon>Ecdysozoa</taxon>
        <taxon>Arthropoda</taxon>
        <taxon>Hexapoda</taxon>
        <taxon>Insecta</taxon>
        <taxon>Pterygota</taxon>
        <taxon>Neoptera</taxon>
        <taxon>Endopterygota</taxon>
        <taxon>Diptera</taxon>
        <taxon>Brachycera</taxon>
        <taxon>Muscomorpha</taxon>
        <taxon>Ephydroidea</taxon>
        <taxon>Drosophilidae</taxon>
        <taxon>Drosophila</taxon>
        <taxon>Sophophora</taxon>
    </lineage>
</organism>
<keyword evidence="9" id="KW-0744">Spermatogenesis</keyword>
<evidence type="ECO:0000256" key="8">
    <source>
        <dbReference type="ARBA" id="ARBA00022840"/>
    </source>
</evidence>
<dbReference type="GO" id="GO:0003724">
    <property type="term" value="F:RNA helicase activity"/>
    <property type="evidence" value="ECO:0007669"/>
    <property type="project" value="UniProtKB-EC"/>
</dbReference>
<dbReference type="GO" id="GO:0003676">
    <property type="term" value="F:nucleic acid binding"/>
    <property type="evidence" value="ECO:0007669"/>
    <property type="project" value="InterPro"/>
</dbReference>
<proteinExistence type="predicted"/>
<dbReference type="SUPFAM" id="SSF63748">
    <property type="entry name" value="Tudor/PWWP/MBT"/>
    <property type="match status" value="1"/>
</dbReference>
<dbReference type="EC" id="3.6.4.13" evidence="1"/>
<feature type="domain" description="Tudor" evidence="15">
    <location>
        <begin position="1059"/>
        <end position="1143"/>
    </location>
</feature>
<dbReference type="Proteomes" id="UP001652661">
    <property type="component" value="Chromosome 2L"/>
</dbReference>
<feature type="compositionally biased region" description="Low complexity" evidence="13">
    <location>
        <begin position="387"/>
        <end position="397"/>
    </location>
</feature>
<dbReference type="OrthoDB" id="249932at2759"/>
<keyword evidence="16" id="KW-1185">Reference proteome</keyword>
<keyword evidence="10" id="KW-0943">RNA-mediated gene silencing</keyword>
<evidence type="ECO:0000259" key="15">
    <source>
        <dbReference type="Pfam" id="PF00567"/>
    </source>
</evidence>
<dbReference type="RefSeq" id="XP_070145150.1">
    <property type="nucleotide sequence ID" value="XM_070289049.1"/>
</dbReference>
<dbReference type="GO" id="GO:0042078">
    <property type="term" value="P:germ-line stem cell division"/>
    <property type="evidence" value="ECO:0007669"/>
    <property type="project" value="TreeGrafter"/>
</dbReference>
<dbReference type="GO" id="GO:0051321">
    <property type="term" value="P:meiotic cell cycle"/>
    <property type="evidence" value="ECO:0007669"/>
    <property type="project" value="UniProtKB-KW"/>
</dbReference>
<sequence>MLRGSHPNPAELEDPNIPPETEDLAIIITQFLSPQQFSYVRLKDVMASASLVFQMEQTLEKHCTKDKNEGTYLVNQKVIVLYKPMNPPKLLRGVVKRREDDEYLVWILDYGFTLCCSSGDMWSLPDILTSNILEIKDGSIAYIRPMHNHWSKSCLHDFDKLIENAIHLNFEVVCQGHAKRHFGKLMFKTASQSEVFQDGAEFLVSRKHALCEPCMNISLSTSSSRAFRFELAEINDPMIEARPRVKNIIQLVSSSSNQFSHYPKNNNNLLVELEQEPKYSNLSFDIAKVMGKTEYWSDSSERNLSRPSERAYIIEKALENRSNVRVPISGKLMRNEVFTSNEICVQAALEIPSIRDNQNNEMIHNKSSSLESGLDSVWNNVEFPKRSSSPATSSEASFRTMKNEDQPTLSSYSSEDFLSLESLKSSTESLLSNSLEESPSKGLKSTSAFQNSQNKLETVEATFTSSSAPSSEASLSTLKNNNQANLSYASSDAWQEKLEAIEASSSVKGRSISQQDNLESIYKGLPYTKNNVPSIVQNEFKNSSKAMETKKNELGTRALAVMAHSPQAVHPVSCIAELTFCKEIRKSMGDLNIRTVLPMQMYSWPHLLNGGSLVLVNDCDRGRTWSYLPVLCSSVLSSLQDSAFSRELKLGPMAIVLVDSIGRAKALASNCASLMSSSDTQLIKVVNTHDHSMPACQMMLLNSCGILVTTPDHLLDLMGLDIAMIDPKRLQYFIFDDFDRLQQTTPQALNKVLQKLNALPTGPSMQLILVAQQWHAKGFEKLLKRMARPLALFGNFLEAAMYGGLRLKFSLKNSSMKADLLLQFLAEQKTFKKRTLIYCRHGKELDDLHRVLKTAGRECVSPSEAQNQQPHQLLVVSDEFEQPATAVRNIEVLIHFSLPHTWSKFAQRFSVMADQIPNCFAPAPQDKKKQPLLSYLLLDKSNSREFVRLTKFLRDHGFETNGAPWMNFQPQEEDGIPYCPYLLSTGECAVVACSKRHYFIQGDMPLPENPLQQEGTVIRCKLYGAYDPGHMAVWPQEYQTKGSTEWVDAPYPVTKWLAALEMSMGTKQNVHSMYRLGDVCVIHHMGHFKRVKIVDIQAKGSVTVQIMDYGTELMRVNSRHLLQCPEQKFRTLPPLAMDIRLSGVCAGEGKWMNDTTQWVQQSLANISDRQQMQITVDFAMLNVVYAKEVTVVEECPTMRTSVYKLLLRKELLNRGFSQMDSQSDSQLRRMHEQQRKANEEAEGNKENTQLAIRNEIFSENTNQYPSPLKIEPNKSFDIPKISKEKKPEPMTEVGNETKKEFSKIDLEHKELPSTKTINIGTLNENIAPGAGSDQHSTSTEALCNTLMQEGTNSSMFLQSVLEGMGAINENKPTGRLDLKLEDAPQGASQGLLAKPVSQSLLYSTISKGAVRPRVKWHQTNSHVELTIEQQVPEYELCLEGKTLLYGVSTSSPPQHFVLPLLGVVRLVSQKQHGYYLKIKLAKEGTLTIWPTLTKSLYAQKHYPWLTYDVERTEEPSPPEGLVIWERLSRHRVNNDDYGSENGEYNSDDFDSGSESVEIFDDC</sequence>
<dbReference type="SUPFAM" id="SSF49764">
    <property type="entry name" value="HSP20-like chaperones"/>
    <property type="match status" value="1"/>
</dbReference>
<keyword evidence="11" id="KW-0469">Meiosis</keyword>
<feature type="region of interest" description="Disordered" evidence="13">
    <location>
        <begin position="383"/>
        <end position="413"/>
    </location>
</feature>
<evidence type="ECO:0000256" key="10">
    <source>
        <dbReference type="ARBA" id="ARBA00023158"/>
    </source>
</evidence>
<dbReference type="Gene3D" id="3.40.50.300">
    <property type="entry name" value="P-loop containing nucleotide triphosphate hydrolases"/>
    <property type="match status" value="1"/>
</dbReference>
<dbReference type="SUPFAM" id="SSF52540">
    <property type="entry name" value="P-loop containing nucleoside triphosphate hydrolases"/>
    <property type="match status" value="1"/>
</dbReference>
<evidence type="ECO:0000313" key="18">
    <source>
        <dbReference type="RefSeq" id="XP_070145150.1"/>
    </source>
</evidence>
<dbReference type="InterPro" id="IPR002999">
    <property type="entry name" value="Tudor"/>
</dbReference>
<evidence type="ECO:0000256" key="4">
    <source>
        <dbReference type="ARBA" id="ARBA00022741"/>
    </source>
</evidence>
<evidence type="ECO:0000256" key="5">
    <source>
        <dbReference type="ARBA" id="ARBA00022782"/>
    </source>
</evidence>
<feature type="compositionally biased region" description="Basic and acidic residues" evidence="13">
    <location>
        <begin position="1226"/>
        <end position="1245"/>
    </location>
</feature>
<gene>
    <name evidence="17" type="primary">LOC108082080</name>
    <name evidence="18" type="synonym">SoYb</name>
</gene>
<feature type="domain" description="DEAD/DEAH-box helicase" evidence="14">
    <location>
        <begin position="598"/>
        <end position="768"/>
    </location>
</feature>
<keyword evidence="6" id="KW-0378">Hydrolase</keyword>
<evidence type="ECO:0000256" key="13">
    <source>
        <dbReference type="SAM" id="MobiDB-lite"/>
    </source>
</evidence>
<evidence type="ECO:0000256" key="12">
    <source>
        <dbReference type="ARBA" id="ARBA00047984"/>
    </source>
</evidence>
<evidence type="ECO:0000313" key="16">
    <source>
        <dbReference type="Proteomes" id="UP001652661"/>
    </source>
</evidence>
<dbReference type="GO" id="GO:0031047">
    <property type="term" value="P:regulatory ncRNA-mediated gene silencing"/>
    <property type="evidence" value="ECO:0007669"/>
    <property type="project" value="UniProtKB-KW"/>
</dbReference>
<comment type="catalytic activity">
    <reaction evidence="12">
        <text>ATP + H2O = ADP + phosphate + H(+)</text>
        <dbReference type="Rhea" id="RHEA:13065"/>
        <dbReference type="ChEBI" id="CHEBI:15377"/>
        <dbReference type="ChEBI" id="CHEBI:15378"/>
        <dbReference type="ChEBI" id="CHEBI:30616"/>
        <dbReference type="ChEBI" id="CHEBI:43474"/>
        <dbReference type="ChEBI" id="CHEBI:456216"/>
        <dbReference type="EC" id="3.6.4.13"/>
    </reaction>
</comment>